<dbReference type="PANTHER" id="PTHR48012:SF18">
    <property type="entry name" value="HAPPYHOUR, ISOFORM A"/>
    <property type="match status" value="1"/>
</dbReference>
<evidence type="ECO:0000313" key="7">
    <source>
        <dbReference type="EMBL" id="CAL5219962.1"/>
    </source>
</evidence>
<dbReference type="PROSITE" id="PS50011">
    <property type="entry name" value="PROTEIN_KINASE_DOM"/>
    <property type="match status" value="1"/>
</dbReference>
<evidence type="ECO:0000256" key="5">
    <source>
        <dbReference type="SAM" id="MobiDB-lite"/>
    </source>
</evidence>
<feature type="region of interest" description="Disordered" evidence="5">
    <location>
        <begin position="367"/>
        <end position="415"/>
    </location>
</feature>
<organism evidence="7 8">
    <name type="scientific">Coccomyxa viridis</name>
    <dbReference type="NCBI Taxonomy" id="1274662"/>
    <lineage>
        <taxon>Eukaryota</taxon>
        <taxon>Viridiplantae</taxon>
        <taxon>Chlorophyta</taxon>
        <taxon>core chlorophytes</taxon>
        <taxon>Trebouxiophyceae</taxon>
        <taxon>Trebouxiophyceae incertae sedis</taxon>
        <taxon>Coccomyxaceae</taxon>
        <taxon>Coccomyxa</taxon>
    </lineage>
</organism>
<feature type="region of interest" description="Disordered" evidence="5">
    <location>
        <begin position="586"/>
        <end position="633"/>
    </location>
</feature>
<keyword evidence="3 4" id="KW-0067">ATP-binding</keyword>
<proteinExistence type="predicted"/>
<dbReference type="InterPro" id="IPR000719">
    <property type="entry name" value="Prot_kinase_dom"/>
</dbReference>
<evidence type="ECO:0000256" key="1">
    <source>
        <dbReference type="ARBA" id="ARBA00012513"/>
    </source>
</evidence>
<evidence type="ECO:0000256" key="3">
    <source>
        <dbReference type="ARBA" id="ARBA00022840"/>
    </source>
</evidence>
<name>A0ABP1FQY8_9CHLO</name>
<keyword evidence="8" id="KW-1185">Reference proteome</keyword>
<dbReference type="Gene3D" id="1.10.510.10">
    <property type="entry name" value="Transferase(Phosphotransferase) domain 1"/>
    <property type="match status" value="1"/>
</dbReference>
<dbReference type="EC" id="2.7.11.1" evidence="1"/>
<evidence type="ECO:0000313" key="8">
    <source>
        <dbReference type="Proteomes" id="UP001497392"/>
    </source>
</evidence>
<dbReference type="PROSITE" id="PS00107">
    <property type="entry name" value="PROTEIN_KINASE_ATP"/>
    <property type="match status" value="1"/>
</dbReference>
<comment type="caution">
    <text evidence="7">The sequence shown here is derived from an EMBL/GenBank/DDBJ whole genome shotgun (WGS) entry which is preliminary data.</text>
</comment>
<feature type="compositionally biased region" description="Polar residues" evidence="5">
    <location>
        <begin position="479"/>
        <end position="496"/>
    </location>
</feature>
<dbReference type="EMBL" id="CAXHTA020000002">
    <property type="protein sequence ID" value="CAL5219962.1"/>
    <property type="molecule type" value="Genomic_DNA"/>
</dbReference>
<feature type="compositionally biased region" description="Low complexity" evidence="5">
    <location>
        <begin position="367"/>
        <end position="388"/>
    </location>
</feature>
<sequence length="703" mass="75770">MDGSSLPAQEGSEALEYHDNEHEMLQLPSEDSSWPLIDDDDPSERFELILQLGKGSYGSVYEARVKDTEERVAIKVIPVGENDDIEEIQKEIDMLKECDHPNVVHYLGSWRTHGALWIAMEYCGGGSVADLVHAAEGPLEQPIIAYLCAETLAGLTYLHSIGKVHRDIKCGNILLTESGQVKLADFGVAAQLTRTMSKRNTFIGTPHWMAPEVIQESRYDGKVDVWALGVSAIEMAEVTPPRWAVHPMRVIFMIPREPSPQLTEKQNWSPAFHSFLAAALRKDPEARPEAETLQKHEFMAGPHVSAASALLPLIQRSRSLVATMYEESDGPVRLPTGVGPRPAHATGKFSWRAGTVVPTGTIAARPAPALAEERSPSPLAALPRPRAAVWPRGPSRATPSPLDAANGTAQTPASAFSNASGTMIVNEGPGSHMLARMAAADTVVIGRNASESSDYLAALQAGAPEDDKGDFETLKPAESLSSTPKHGQQADGQRSSINEHGVQYNSSAAHASRTSTEPLSDRERLMAKVHSILESGPLPALPFIRACDACPLALLHATSAASGRPPGPKGYTRHYPCSGEELAAALASSLSEPSQTEPVPERAPYTSPSTLKSSSTMRSTSDTAGNTIRSTSVKGNVPHEAIEMLRELPMAQNLLAMLVQYRRAAKIELMSSAEMQHNAKVMQQLQESLRVLLAPAASQNDQE</sequence>
<dbReference type="InterPro" id="IPR011009">
    <property type="entry name" value="Kinase-like_dom_sf"/>
</dbReference>
<reference evidence="7 8" key="1">
    <citation type="submission" date="2024-06" db="EMBL/GenBank/DDBJ databases">
        <authorList>
            <person name="Kraege A."/>
            <person name="Thomma B."/>
        </authorList>
    </citation>
    <scope>NUCLEOTIDE SEQUENCE [LARGE SCALE GENOMIC DNA]</scope>
</reference>
<dbReference type="InterPro" id="IPR050629">
    <property type="entry name" value="STE20/SPS1-PAK"/>
</dbReference>
<dbReference type="SMART" id="SM00220">
    <property type="entry name" value="S_TKc"/>
    <property type="match status" value="1"/>
</dbReference>
<dbReference type="PANTHER" id="PTHR48012">
    <property type="entry name" value="STERILE20-LIKE KINASE, ISOFORM B-RELATED"/>
    <property type="match status" value="1"/>
</dbReference>
<keyword evidence="2 4" id="KW-0547">Nucleotide-binding</keyword>
<feature type="compositionally biased region" description="Polar residues" evidence="5">
    <location>
        <begin position="606"/>
        <end position="633"/>
    </location>
</feature>
<feature type="binding site" evidence="4">
    <location>
        <position position="75"/>
    </location>
    <ligand>
        <name>ATP</name>
        <dbReference type="ChEBI" id="CHEBI:30616"/>
    </ligand>
</feature>
<feature type="domain" description="Protein kinase" evidence="6">
    <location>
        <begin position="46"/>
        <end position="299"/>
    </location>
</feature>
<accession>A0ABP1FQY8</accession>
<evidence type="ECO:0000256" key="4">
    <source>
        <dbReference type="PROSITE-ProRule" id="PRU10141"/>
    </source>
</evidence>
<evidence type="ECO:0000256" key="2">
    <source>
        <dbReference type="ARBA" id="ARBA00022741"/>
    </source>
</evidence>
<protein>
    <recommendedName>
        <fullName evidence="1">non-specific serine/threonine protein kinase</fullName>
        <ecNumber evidence="1">2.7.11.1</ecNumber>
    </recommendedName>
</protein>
<gene>
    <name evidence="7" type="primary">g1897</name>
    <name evidence="7" type="ORF">VP750_LOCUS1621</name>
</gene>
<feature type="compositionally biased region" description="Basic and acidic residues" evidence="5">
    <location>
        <begin position="15"/>
        <end position="24"/>
    </location>
</feature>
<dbReference type="InterPro" id="IPR017441">
    <property type="entry name" value="Protein_kinase_ATP_BS"/>
</dbReference>
<evidence type="ECO:0000259" key="6">
    <source>
        <dbReference type="PROSITE" id="PS50011"/>
    </source>
</evidence>
<feature type="region of interest" description="Disordered" evidence="5">
    <location>
        <begin position="1"/>
        <end position="38"/>
    </location>
</feature>
<dbReference type="Pfam" id="PF00069">
    <property type="entry name" value="Pkinase"/>
    <property type="match status" value="1"/>
</dbReference>
<feature type="region of interest" description="Disordered" evidence="5">
    <location>
        <begin position="464"/>
        <end position="496"/>
    </location>
</feature>
<dbReference type="Proteomes" id="UP001497392">
    <property type="component" value="Unassembled WGS sequence"/>
</dbReference>
<dbReference type="SUPFAM" id="SSF56112">
    <property type="entry name" value="Protein kinase-like (PK-like)"/>
    <property type="match status" value="1"/>
</dbReference>